<organism evidence="1">
    <name type="scientific">Lepeophtheirus salmonis</name>
    <name type="common">Salmon louse</name>
    <name type="synonym">Caligus salmonis</name>
    <dbReference type="NCBI Taxonomy" id="72036"/>
    <lineage>
        <taxon>Eukaryota</taxon>
        <taxon>Metazoa</taxon>
        <taxon>Ecdysozoa</taxon>
        <taxon>Arthropoda</taxon>
        <taxon>Crustacea</taxon>
        <taxon>Multicrustacea</taxon>
        <taxon>Hexanauplia</taxon>
        <taxon>Copepoda</taxon>
        <taxon>Siphonostomatoida</taxon>
        <taxon>Caligidae</taxon>
        <taxon>Lepeophtheirus</taxon>
    </lineage>
</organism>
<dbReference type="EMBL" id="HACA01012745">
    <property type="protein sequence ID" value="CDW30106.1"/>
    <property type="molecule type" value="Transcribed_RNA"/>
</dbReference>
<name>A0A0K2TXH5_LEPSM</name>
<proteinExistence type="predicted"/>
<reference evidence="1" key="1">
    <citation type="submission" date="2014-05" db="EMBL/GenBank/DDBJ databases">
        <authorList>
            <person name="Chronopoulou M."/>
        </authorList>
    </citation>
    <scope>NUCLEOTIDE SEQUENCE</scope>
    <source>
        <tissue evidence="1">Whole organism</tissue>
    </source>
</reference>
<dbReference type="AlphaFoldDB" id="A0A0K2TXH5"/>
<protein>
    <submittedName>
        <fullName evidence="1">Uncharacterized protein</fullName>
    </submittedName>
</protein>
<sequence length="58" mass="6945">MNILIENRNLKKFESFSNTTVDHHPFLSSFYQFVCLEINNNISWDAEMEFNISKLNIF</sequence>
<accession>A0A0K2TXH5</accession>
<evidence type="ECO:0000313" key="1">
    <source>
        <dbReference type="EMBL" id="CDW30106.1"/>
    </source>
</evidence>